<feature type="chain" id="PRO_5008520024" description="Lipoprotein" evidence="2">
    <location>
        <begin position="27"/>
        <end position="176"/>
    </location>
</feature>
<sequence length="176" mass="18774" precursor="true">MTRNRHWPGAVATAVLTMLLTGCAAADQEDSMTPYEAQDTLVVLFDRIQTEVGGDWENQDDPSPMSCDVRGGGDGDGDGDGDGVQFTATRMSVYPRTMDEAKAATAAVTALLTDEGYEILESGLFGEEGYDLTMTNNKGSNINFGGNDVAMGLNGGSDCRPGDFDQILDELRSQEK</sequence>
<evidence type="ECO:0000313" key="3">
    <source>
        <dbReference type="EMBL" id="ANP74158.1"/>
    </source>
</evidence>
<evidence type="ECO:0000256" key="1">
    <source>
        <dbReference type="SAM" id="MobiDB-lite"/>
    </source>
</evidence>
<gene>
    <name evidence="3" type="ORF">PA27867_3228</name>
</gene>
<keyword evidence="2" id="KW-0732">Signal</keyword>
<proteinExistence type="predicted"/>
<accession>A0A1B1BNS1</accession>
<organism evidence="3 4">
    <name type="scientific">Cryobacterium arcticum</name>
    <dbReference type="NCBI Taxonomy" id="670052"/>
    <lineage>
        <taxon>Bacteria</taxon>
        <taxon>Bacillati</taxon>
        <taxon>Actinomycetota</taxon>
        <taxon>Actinomycetes</taxon>
        <taxon>Micrococcales</taxon>
        <taxon>Microbacteriaceae</taxon>
        <taxon>Cryobacterium</taxon>
    </lineage>
</organism>
<protein>
    <recommendedName>
        <fullName evidence="5">Lipoprotein</fullName>
    </recommendedName>
</protein>
<dbReference type="EMBL" id="CP016282">
    <property type="protein sequence ID" value="ANP74158.1"/>
    <property type="molecule type" value="Genomic_DNA"/>
</dbReference>
<dbReference type="KEGG" id="cart:PA27867_3228"/>
<dbReference type="AlphaFoldDB" id="A0A1B1BNS1"/>
<feature type="signal peptide" evidence="2">
    <location>
        <begin position="1"/>
        <end position="26"/>
    </location>
</feature>
<feature type="region of interest" description="Disordered" evidence="1">
    <location>
        <begin position="52"/>
        <end position="81"/>
    </location>
</feature>
<keyword evidence="4" id="KW-1185">Reference proteome</keyword>
<dbReference type="Proteomes" id="UP000092582">
    <property type="component" value="Chromosome 1"/>
</dbReference>
<dbReference type="PROSITE" id="PS51257">
    <property type="entry name" value="PROKAR_LIPOPROTEIN"/>
    <property type="match status" value="1"/>
</dbReference>
<evidence type="ECO:0008006" key="5">
    <source>
        <dbReference type="Google" id="ProtNLM"/>
    </source>
</evidence>
<reference evidence="3 4" key="1">
    <citation type="submission" date="2016-06" db="EMBL/GenBank/DDBJ databases">
        <title>Genome sequencing of Cryobacterium arcticum PAMC 27867.</title>
        <authorList>
            <person name="Lee J."/>
            <person name="Kim O.-S."/>
        </authorList>
    </citation>
    <scope>NUCLEOTIDE SEQUENCE [LARGE SCALE GENOMIC DNA]</scope>
    <source>
        <strain evidence="3 4">PAMC 27867</strain>
    </source>
</reference>
<dbReference type="STRING" id="670052.PA27867_3228"/>
<name>A0A1B1BNS1_9MICO</name>
<evidence type="ECO:0000256" key="2">
    <source>
        <dbReference type="SAM" id="SignalP"/>
    </source>
</evidence>
<evidence type="ECO:0000313" key="4">
    <source>
        <dbReference type="Proteomes" id="UP000092582"/>
    </source>
</evidence>